<dbReference type="RefSeq" id="WP_369261329.1">
    <property type="nucleotide sequence ID" value="NZ_CP163440.1"/>
</dbReference>
<dbReference type="AlphaFoldDB" id="A0AB39SBR1"/>
<sequence length="180" mass="20821">MAGEAERGRARRGRKRAPYDVFWAAPETRAVWAELPERALEAIAERDAERLELERSRVAPQLRATMTAPVYSVADRFASWERVVCRMEPGWSSEDFYPISAYDNDLDSRDTLEELMRALPAALREGALGRLLARLDARFRAASTPDPERSLRPWVRPTKDKPEAELGEWWKRKPVREPWD</sequence>
<proteinExistence type="predicted"/>
<accession>A0AB39SBR1</accession>
<dbReference type="EMBL" id="CP163440">
    <property type="protein sequence ID" value="XDQ64749.1"/>
    <property type="molecule type" value="Genomic_DNA"/>
</dbReference>
<reference evidence="1" key="1">
    <citation type="submission" date="2024-07" db="EMBL/GenBank/DDBJ databases">
        <authorList>
            <person name="Yu S.T."/>
        </authorList>
    </citation>
    <scope>NUCLEOTIDE SEQUENCE</scope>
    <source>
        <strain evidence="1">R35</strain>
    </source>
</reference>
<gene>
    <name evidence="1" type="ORF">AB5J50_30180</name>
</gene>
<name>A0AB39SBR1_9ACTN</name>
<protein>
    <submittedName>
        <fullName evidence="1">Uncharacterized protein</fullName>
    </submittedName>
</protein>
<organism evidence="1">
    <name type="scientific">Streptomyces sp. R35</name>
    <dbReference type="NCBI Taxonomy" id="3238630"/>
    <lineage>
        <taxon>Bacteria</taxon>
        <taxon>Bacillati</taxon>
        <taxon>Actinomycetota</taxon>
        <taxon>Actinomycetes</taxon>
        <taxon>Kitasatosporales</taxon>
        <taxon>Streptomycetaceae</taxon>
        <taxon>Streptomyces</taxon>
    </lineage>
</organism>
<evidence type="ECO:0000313" key="1">
    <source>
        <dbReference type="EMBL" id="XDQ64749.1"/>
    </source>
</evidence>